<gene>
    <name evidence="1" type="ORF">HGUI_01925</name>
</gene>
<name>A0A1L0CLG7_9ASCO</name>
<dbReference type="Proteomes" id="UP000183365">
    <property type="component" value="Unassembled WGS sequence"/>
</dbReference>
<dbReference type="PANTHER" id="PTHR28523">
    <property type="entry name" value="CYTOCHROME C OXIDASE ASSEMBLY FACTOR 1"/>
    <property type="match status" value="1"/>
</dbReference>
<dbReference type="AlphaFoldDB" id="A0A1L0CLG7"/>
<evidence type="ECO:0008006" key="3">
    <source>
        <dbReference type="Google" id="ProtNLM"/>
    </source>
</evidence>
<sequence length="182" mass="21171">MFKNLFNVASKRQPLFRVNKRFNSNAITAKKPITINRTLPDPLTAKKKNKPRKFAIGLLYIAGMYAGAELIFNNERSDNASVNNTLLELRRNKKFRDLLGNNIRLDGFIVPWIYGTLNQVKGNVDIYFYVIGTKNKRAKVFFKAEKQPDELNFNVVHWYFYLEDKPDIKYDIYNGDASKIPI</sequence>
<dbReference type="EMBL" id="FQNF01000029">
    <property type="protein sequence ID" value="SGZ39725.1"/>
    <property type="molecule type" value="Genomic_DNA"/>
</dbReference>
<evidence type="ECO:0000313" key="2">
    <source>
        <dbReference type="Proteomes" id="UP000183365"/>
    </source>
</evidence>
<keyword evidence="2" id="KW-1185">Reference proteome</keyword>
<dbReference type="GO" id="GO:0005743">
    <property type="term" value="C:mitochondrial inner membrane"/>
    <property type="evidence" value="ECO:0007669"/>
    <property type="project" value="TreeGrafter"/>
</dbReference>
<proteinExistence type="predicted"/>
<dbReference type="OrthoDB" id="2100652at2759"/>
<evidence type="ECO:0000313" key="1">
    <source>
        <dbReference type="EMBL" id="SGZ39725.1"/>
    </source>
</evidence>
<accession>A0A1L0CLG7</accession>
<dbReference type="InterPro" id="IPR014807">
    <property type="entry name" value="Coa1"/>
</dbReference>
<organism evidence="1 2">
    <name type="scientific">Hanseniaspora guilliermondii</name>
    <dbReference type="NCBI Taxonomy" id="56406"/>
    <lineage>
        <taxon>Eukaryota</taxon>
        <taxon>Fungi</taxon>
        <taxon>Dikarya</taxon>
        <taxon>Ascomycota</taxon>
        <taxon>Saccharomycotina</taxon>
        <taxon>Saccharomycetes</taxon>
        <taxon>Saccharomycodales</taxon>
        <taxon>Saccharomycodaceae</taxon>
        <taxon>Hanseniaspora</taxon>
    </lineage>
</organism>
<dbReference type="VEuPathDB" id="FungiDB:HGUI_01925"/>
<dbReference type="InterPro" id="IPR042432">
    <property type="entry name" value="Coa1_fungi"/>
</dbReference>
<dbReference type="PANTHER" id="PTHR28523:SF1">
    <property type="entry name" value="CYTOCHROME C OXIDASE ASSEMBLY FACTOR 1"/>
    <property type="match status" value="1"/>
</dbReference>
<protein>
    <recommendedName>
        <fullName evidence="3">Cytochrome c oxidase assembly factor 1</fullName>
    </recommendedName>
</protein>
<reference evidence="2" key="1">
    <citation type="submission" date="2016-11" db="EMBL/GenBank/DDBJ databases">
        <authorList>
            <person name="Guldener U."/>
        </authorList>
    </citation>
    <scope>NUCLEOTIDE SEQUENCE [LARGE SCALE GENOMIC DNA]</scope>
</reference>
<dbReference type="Pfam" id="PF08695">
    <property type="entry name" value="Coa1"/>
    <property type="match status" value="1"/>
</dbReference>
<dbReference type="GO" id="GO:0033617">
    <property type="term" value="P:mitochondrial respiratory chain complex IV assembly"/>
    <property type="evidence" value="ECO:0007669"/>
    <property type="project" value="InterPro"/>
</dbReference>